<evidence type="ECO:0000256" key="1">
    <source>
        <dbReference type="SAM" id="MobiDB-lite"/>
    </source>
</evidence>
<feature type="region of interest" description="Disordered" evidence="1">
    <location>
        <begin position="53"/>
        <end position="99"/>
    </location>
</feature>
<reference evidence="2" key="1">
    <citation type="submission" date="2021-01" db="EMBL/GenBank/DDBJ databases">
        <title>Modified the classification status of verrucomicrobia.</title>
        <authorList>
            <person name="Feng X."/>
        </authorList>
    </citation>
    <scope>NUCLEOTIDE SEQUENCE</scope>
    <source>
        <strain evidence="2">JCM 18052</strain>
    </source>
</reference>
<proteinExistence type="predicted"/>
<name>A0A934V8J6_9BACT</name>
<dbReference type="PROSITE" id="PS00061">
    <property type="entry name" value="ADH_SHORT"/>
    <property type="match status" value="1"/>
</dbReference>
<gene>
    <name evidence="2" type="ORF">JIN84_17030</name>
</gene>
<organism evidence="2 3">
    <name type="scientific">Luteolibacter yonseiensis</name>
    <dbReference type="NCBI Taxonomy" id="1144680"/>
    <lineage>
        <taxon>Bacteria</taxon>
        <taxon>Pseudomonadati</taxon>
        <taxon>Verrucomicrobiota</taxon>
        <taxon>Verrucomicrobiia</taxon>
        <taxon>Verrucomicrobiales</taxon>
        <taxon>Verrucomicrobiaceae</taxon>
        <taxon>Luteolibacter</taxon>
    </lineage>
</organism>
<sequence length="2785" mass="301399">MKWISRDPGAGRPPWMMLACLLLGMAGVSSVHAQYEIKSGVYNRLSNRVPATNTAHIPPVGPSGTPSGDPVITPQYSNVVESSGGSARGTTGYPTSIPANSSAPTGLTLTHSSFGTTFASGVPRYLFGDQITPPTTIVSAAGTSYTVDASYWRAQPVIAGEVLANPDGNVSPVDFKTGDAAAIPALPEGVLASYYYSPHAKRVFANTPGPVEITWRSAVPDSAKTGSNSYVYYKERFTVSSATSTPVRTMYWTEKSFTAPVIQIPTGRITTVNPVYSNIFPATVAKEYVVAGVSTSDPNAESSEILRTLWYENTAGSGTLHAYNLTGRIFVEYLGALNSQDGTYEFLGADVVSVEQSLRATTRDIILGQEIRPPRPDDDPTLTATPVSNSGSVNQISYYGSSVRADGTLAYYAERENTVEDNVTFYWMSPLDAAIPNTPEVAPGLVISWPKYLSKYTQRWPATTADEYEQYAYYAVNNGGSTLATGTGLQFGDGMIPQVIYQDSPDGEATIDNASQRLIINLGTTADQQNRTLLKFTGSNGGVWYVPLLTQSENNANYIESDGSGALTGTVYVGERVTPPSSAFSVAGYVTRGTSYSPQAYINPFLNGVAAAEAGAIIPVNTLAGENNALNVWWFKEVKPPTSEFSSFYTPAKIGRYTVAYRTTNQITSEDFESNATGWSTATRSTNTVMGGFLGPFGNYTNNGTTNIAVTSRNYSMGSNYQNGANLSFKFHRLETWENEYFKTFINDVQIINEPFGMTEVTTTRQGTVLSNGVNYAWTIIPIAGSYKDFYGTLSTKDQSFLVNITATPTSVAAAESISSMKIGFGSNLNSAAGDECFAVDDVLLQVTLPRIVMASRLGAGSLPSAVAAGSIYRQSDPTKTGYNPNEEHALLIGSTAYALRDDLNIVSGTSFSSLPRVLIQYTDPTDKRPAMSVFEVMREDGLYKLSYPVTAGTRMDAIMPAPLGVLPLPADPVTGAVKNVEVDPGSSYHETSAVAGLDSAYYSFTYKDRKGYDWVHRGPMAGGSPALGMHFYYNMQTSFDFPAGLHVSTPAAGTPLPYLRPKNTDGSFLGDPVTGDPVTVLYYPAWPLNPPTLSLAETLALSKNGLPAVRGQTSARVLYQQSVATGGSGRSSVILHDPTRAKTVLLNSSQVQLAALPGSLKTTSQNGKTYFQLAPPHLQQRIYLNPLLGDIGGLELVGEFVDSIAGEDYLNLNTLSPADVAALKGLVLSTDADRQKWNNAIDALTTRVETFKEDPAKPGTYIVGSGVDVNGTTLSEISSSDTAVDSYALSATGKGSGYVTLLFSDGKAFTPPGNGVDMKVIKVLDTLYKGDLKKILPANPLDEQVTLRHSGDFAAHPENYDFEWYYYPSQGGAAPQTYVHSTARVIGTTGSPATNTWAIYPNPPTDPLPDTLITYPATPAETLPKTYSVNGGTYTPERPGLLFKNVTGLNFDAVPEQVVFSAKLHSLDGFIVYVNGHPALAYQLPQGMAVPGGLTPQASRTGLTTDGLDYQFEIAPSFFNTGGNRIEVAVYSSYGANSPANTIDFRVDIPTKVEQVSSRWILASNTPLTNTVMIGGSANSIAGNTLLVFSDNYFTMRYKPKAGVNMVGSTSLYSEWMEPVLVESWVKRVLDGINPFNQRNTDLYNNPVSTDVSILTQAGKRWEGDVALNIDNINDFGLIEIYETVLNRVKAQSIDAGVNDASVNQTLQLAAGYLSDLYMTLGNEAWDDAQNPTLMIDDQLESSEVSSARFSFEGQVAKMMDETLGLLRGRDDFGSQTTVSPAYNRLYWNYINGITSGEPIYATNYAIKEKAGSANADGVIDASDAQAMFPQGHGDAYGHYLTALTGYYKLLTSPNFDWLPKAETVSILGQTVEVDYQDERKFATAAAALARTGAEILDFTARNDHTDGEEHGWSHFHEARTNTGTGVTRHWGVDEWSSRAFQGTYLNWVSANAMLPDLDTVNEGIEKIDRTTVPELNEMVTTGSEILSLIANLQAHLNPLGLANDSMAFDISPSEVAAGKSHFEQIYDRAIKASVNAKNAFQQAGKMNRQLRLQNTSLDEYNTAVEKQEDAYEYQLIQLYGTAYAGDIGAGKLYAQGYTGPDLYHSYFIDRPSPIVNTDSTVTMTFREPVNTDPFRDWSLDPPNTRLNADYVSRSYTISKFSLGQFSDTVASGLGRRGQTGDIQAALLDCYEAQVNLRDSASTFNTLMNRFNRDYQLYSEFNTEFETADAQASEKSSKAGTVRNAAFSLTTAASAASLYFDYIGALAAAAAEAVPTSVGLATDAMAPARGAIRISGETAALVSGLIGLTSDTGAALLEMQAANLDGEASSIMDEYNRTSANKQHIVELERLYDEVLATGFEMTRRLTQLQRANEKVSRLYANAANILTERESFRQRAASVIQGYRTRDVVYRDMRNEELSQYKGLFDLAQTFTYLAAKAYDYETGLLSTSQGEDVVNQIIGTYSVGDFQDDRPVQSSSGDVGLAGILGQLSDEWSVVKGRLGINNPDRNGTVFSLRQELFRIRTDQPTADDDLLWKQVIQQHIMSNVLNDPDVAIYCNNIRKTSGASVPGIVIPFSTTIEQGLNFFGWPLAAGDHVYTQSNFATKIASAGLVFKGYIGMDAYATGVMGAGGPASSNPNALSATPYAYLIPAGMDTMRSPPLGDTNIIRSWTIKDQAIPLPKNLGANLFSDSQFFTPGGSLNEAMWIPRKHGAFRAVDDPAYFYSSVPAEFTNSRLIGRSVWNTQWKIVIPAYSLLNDEQTGLDRFAQSVKDIQLFLRSYSNSGN</sequence>
<dbReference type="RefSeq" id="WP_200352272.1">
    <property type="nucleotide sequence ID" value="NZ_BAABHZ010000001.1"/>
</dbReference>
<evidence type="ECO:0000313" key="2">
    <source>
        <dbReference type="EMBL" id="MBK1817327.1"/>
    </source>
</evidence>
<keyword evidence="3" id="KW-1185">Reference proteome</keyword>
<feature type="compositionally biased region" description="Polar residues" evidence="1">
    <location>
        <begin position="74"/>
        <end position="99"/>
    </location>
</feature>
<evidence type="ECO:0008006" key="4">
    <source>
        <dbReference type="Google" id="ProtNLM"/>
    </source>
</evidence>
<evidence type="ECO:0000313" key="3">
    <source>
        <dbReference type="Proteomes" id="UP000600139"/>
    </source>
</evidence>
<accession>A0A934V8J6</accession>
<dbReference type="Proteomes" id="UP000600139">
    <property type="component" value="Unassembled WGS sequence"/>
</dbReference>
<protein>
    <recommendedName>
        <fullName evidence="4">PA14 domain-containing protein</fullName>
    </recommendedName>
</protein>
<dbReference type="InterPro" id="IPR020904">
    <property type="entry name" value="Sc_DH/Rdtase_CS"/>
</dbReference>
<dbReference type="EMBL" id="JAENIK010000012">
    <property type="protein sequence ID" value="MBK1817327.1"/>
    <property type="molecule type" value="Genomic_DNA"/>
</dbReference>
<comment type="caution">
    <text evidence="2">The sequence shown here is derived from an EMBL/GenBank/DDBJ whole genome shotgun (WGS) entry which is preliminary data.</text>
</comment>